<sequence>MSVKLSWLFPKKLVSLLFSLESLDARISPPKDPRMRQKISMAAGKPRWNTLEFKLYYLLFVVIVMMILVTAYRATNPPNPNYYKFESLLSEGWLFGRKVDNSDTQYRFFRDNLFLLLVFMAAQIFIKKLVIHIFPINKGTFDLYFGIAFLFVIHGVNSLRILLHFFAMYGIAKLLKQQKNVALVLSWIYGIGTLVFNNRYRAFPFGDIIPIASFLDKSYKGVVERWDVFFNVSLLRMLSFNFDFIERWNAVHAAQTSTTPTLYEEDGSSPKVEDLKLSSIPSPGVADSVEFLDERARLIAPHKIDDYNIKNYFAYINYTPLFIAGPIITFNDYLYQTTHQLPSITPSRVFYYSLNIMCCILTMEFILHFLYVVAASKAKAWTGTPFEVSMIGFFNLNIIWLKLLIPWRIFRLWALIDGIDPPENMIRCVDNNYSTMAFWRAWHRSFNKWVLRYIYIPLGGSSNRILTSLAVFSFVAIWHDIELRLLFWGWMIVLFLLPELLATRYCAKYSKEKWFRHLCAFGAALNIWMMMIVNIFGFCLGYDGTIQFLKDLLGTFRGVLFFILATCSFFIAVQLMFEQREHEKRNGINVRC</sequence>
<feature type="transmembrane region" description="Helical" evidence="6">
    <location>
        <begin position="113"/>
        <end position="131"/>
    </location>
</feature>
<feature type="transmembrane region" description="Helical" evidence="6">
    <location>
        <begin position="55"/>
        <end position="74"/>
    </location>
</feature>
<dbReference type="PANTHER" id="PTHR13285:SF18">
    <property type="entry name" value="PROTEIN-CYSTEINE N-PALMITOYLTRANSFERASE RASP"/>
    <property type="match status" value="1"/>
</dbReference>
<keyword evidence="5 6" id="KW-0472">Membrane</keyword>
<dbReference type="Proteomes" id="UP000243052">
    <property type="component" value="Chromosome v"/>
</dbReference>
<dbReference type="EMBL" id="CP014245">
    <property type="protein sequence ID" value="AMD21341.1"/>
    <property type="molecule type" value="Genomic_DNA"/>
</dbReference>
<dbReference type="RefSeq" id="XP_017988337.1">
    <property type="nucleotide sequence ID" value="XM_018132848.1"/>
</dbReference>
<evidence type="ECO:0000313" key="8">
    <source>
        <dbReference type="Proteomes" id="UP000243052"/>
    </source>
</evidence>
<dbReference type="AlphaFoldDB" id="A0A0X8HT35"/>
<feature type="transmembrane region" description="Helical" evidence="6">
    <location>
        <begin position="558"/>
        <end position="577"/>
    </location>
</feature>
<dbReference type="Pfam" id="PF03062">
    <property type="entry name" value="MBOAT"/>
    <property type="match status" value="1"/>
</dbReference>
<evidence type="ECO:0000313" key="7">
    <source>
        <dbReference type="EMBL" id="AMD21341.1"/>
    </source>
</evidence>
<evidence type="ECO:0000256" key="6">
    <source>
        <dbReference type="SAM" id="Phobius"/>
    </source>
</evidence>
<feature type="transmembrane region" description="Helical" evidence="6">
    <location>
        <begin position="453"/>
        <end position="479"/>
    </location>
</feature>
<accession>A0A0X8HT35</accession>
<evidence type="ECO:0000256" key="2">
    <source>
        <dbReference type="ARBA" id="ARBA00010323"/>
    </source>
</evidence>
<dbReference type="GO" id="GO:0005783">
    <property type="term" value="C:endoplasmic reticulum"/>
    <property type="evidence" value="ECO:0007669"/>
    <property type="project" value="TreeGrafter"/>
</dbReference>
<keyword evidence="8" id="KW-1185">Reference proteome</keyword>
<feature type="transmembrane region" description="Helical" evidence="6">
    <location>
        <begin position="349"/>
        <end position="374"/>
    </location>
</feature>
<reference evidence="7 8" key="1">
    <citation type="submission" date="2016-01" db="EMBL/GenBank/DDBJ databases">
        <title>Genome sequence of the yeast Holleya sinecauda.</title>
        <authorList>
            <person name="Dietrich F.S."/>
        </authorList>
    </citation>
    <scope>NUCLEOTIDE SEQUENCE [LARGE SCALE GENOMIC DNA]</scope>
    <source>
        <strain evidence="7 8">ATCC 58844</strain>
    </source>
</reference>
<keyword evidence="4 6" id="KW-1133">Transmembrane helix</keyword>
<proteinExistence type="inferred from homology"/>
<feature type="transmembrane region" description="Helical" evidence="6">
    <location>
        <begin position="143"/>
        <end position="169"/>
    </location>
</feature>
<gene>
    <name evidence="7" type="ORF">AW171_hschr53288</name>
</gene>
<evidence type="ECO:0000256" key="1">
    <source>
        <dbReference type="ARBA" id="ARBA00004141"/>
    </source>
</evidence>
<comment type="similarity">
    <text evidence="2">Belongs to the membrane-bound acyltransferase family.</text>
</comment>
<dbReference type="GO" id="GO:0016020">
    <property type="term" value="C:membrane"/>
    <property type="evidence" value="ECO:0007669"/>
    <property type="project" value="UniProtKB-SubCell"/>
</dbReference>
<dbReference type="GO" id="GO:0008374">
    <property type="term" value="F:O-acyltransferase activity"/>
    <property type="evidence" value="ECO:0007669"/>
    <property type="project" value="TreeGrafter"/>
</dbReference>
<evidence type="ECO:0000256" key="3">
    <source>
        <dbReference type="ARBA" id="ARBA00022692"/>
    </source>
</evidence>
<dbReference type="GeneID" id="28724627"/>
<feature type="transmembrane region" description="Helical" evidence="6">
    <location>
        <begin position="518"/>
        <end position="538"/>
    </location>
</feature>
<organism evidence="7 8">
    <name type="scientific">Eremothecium sinecaudum</name>
    <dbReference type="NCBI Taxonomy" id="45286"/>
    <lineage>
        <taxon>Eukaryota</taxon>
        <taxon>Fungi</taxon>
        <taxon>Dikarya</taxon>
        <taxon>Ascomycota</taxon>
        <taxon>Saccharomycotina</taxon>
        <taxon>Saccharomycetes</taxon>
        <taxon>Saccharomycetales</taxon>
        <taxon>Saccharomycetaceae</taxon>
        <taxon>Eremothecium</taxon>
    </lineage>
</organism>
<comment type="subcellular location">
    <subcellularLocation>
        <location evidence="1">Membrane</location>
        <topology evidence="1">Multi-pass membrane protein</topology>
    </subcellularLocation>
</comment>
<protein>
    <submittedName>
        <fullName evidence="7">HER062Cp</fullName>
    </submittedName>
</protein>
<dbReference type="STRING" id="45286.A0A0X8HT35"/>
<dbReference type="InterPro" id="IPR004299">
    <property type="entry name" value="MBOAT_fam"/>
</dbReference>
<evidence type="ECO:0000256" key="4">
    <source>
        <dbReference type="ARBA" id="ARBA00022989"/>
    </source>
</evidence>
<name>A0A0X8HT35_9SACH</name>
<dbReference type="InterPro" id="IPR051085">
    <property type="entry name" value="MB_O-acyltransferase"/>
</dbReference>
<feature type="transmembrane region" description="Helical" evidence="6">
    <location>
        <begin position="485"/>
        <end position="506"/>
    </location>
</feature>
<dbReference type="PANTHER" id="PTHR13285">
    <property type="entry name" value="ACYLTRANSFERASE"/>
    <property type="match status" value="1"/>
</dbReference>
<keyword evidence="3 6" id="KW-0812">Transmembrane</keyword>
<evidence type="ECO:0000256" key="5">
    <source>
        <dbReference type="ARBA" id="ARBA00023136"/>
    </source>
</evidence>
<dbReference type="GO" id="GO:0006506">
    <property type="term" value="P:GPI anchor biosynthetic process"/>
    <property type="evidence" value="ECO:0007669"/>
    <property type="project" value="TreeGrafter"/>
</dbReference>
<dbReference type="OrthoDB" id="420606at2759"/>